<proteinExistence type="predicted"/>
<evidence type="ECO:0000256" key="6">
    <source>
        <dbReference type="ARBA" id="ARBA00022997"/>
    </source>
</evidence>
<dbReference type="GO" id="GO:0008237">
    <property type="term" value="F:metallopeptidase activity"/>
    <property type="evidence" value="ECO:0007669"/>
    <property type="project" value="UniProtKB-KW"/>
</dbReference>
<keyword evidence="5" id="KW-0862">Zinc</keyword>
<evidence type="ECO:0000313" key="9">
    <source>
        <dbReference type="EMBL" id="KKQ71229.1"/>
    </source>
</evidence>
<keyword evidence="8" id="KW-0961">Cell wall biogenesis/degradation</keyword>
<evidence type="ECO:0000256" key="1">
    <source>
        <dbReference type="ARBA" id="ARBA00001362"/>
    </source>
</evidence>
<dbReference type="GO" id="GO:0160237">
    <property type="term" value="F:D-Ala-D-Ala dipeptidase activity"/>
    <property type="evidence" value="ECO:0007669"/>
    <property type="project" value="UniProtKB-EC"/>
</dbReference>
<comment type="catalytic activity">
    <reaction evidence="1">
        <text>D-alanyl-D-alanine + H2O = 2 D-alanine</text>
        <dbReference type="Rhea" id="RHEA:20661"/>
        <dbReference type="ChEBI" id="CHEBI:15377"/>
        <dbReference type="ChEBI" id="CHEBI:57416"/>
        <dbReference type="ChEBI" id="CHEBI:57822"/>
        <dbReference type="EC" id="3.4.13.22"/>
    </reaction>
</comment>
<dbReference type="GO" id="GO:0071555">
    <property type="term" value="P:cell wall organization"/>
    <property type="evidence" value="ECO:0007669"/>
    <property type="project" value="UniProtKB-KW"/>
</dbReference>
<gene>
    <name evidence="9" type="ORF">US91_C0001G0156</name>
</gene>
<organism evidence="9 10">
    <name type="scientific">Candidatus Falkowbacteria bacterium GW2011_GWE1_38_31</name>
    <dbReference type="NCBI Taxonomy" id="1618638"/>
    <lineage>
        <taxon>Bacteria</taxon>
        <taxon>Candidatus Falkowiibacteriota</taxon>
    </lineage>
</organism>
<evidence type="ECO:0000256" key="7">
    <source>
        <dbReference type="ARBA" id="ARBA00023049"/>
    </source>
</evidence>
<keyword evidence="3" id="KW-0479">Metal-binding</keyword>
<dbReference type="Pfam" id="PF01427">
    <property type="entry name" value="Peptidase_M15"/>
    <property type="match status" value="1"/>
</dbReference>
<evidence type="ECO:0000313" key="10">
    <source>
        <dbReference type="Proteomes" id="UP000034022"/>
    </source>
</evidence>
<keyword evidence="7" id="KW-0482">Metalloprotease</keyword>
<keyword evidence="4" id="KW-0378">Hydrolase</keyword>
<evidence type="ECO:0000256" key="4">
    <source>
        <dbReference type="ARBA" id="ARBA00022801"/>
    </source>
</evidence>
<sequence>MDLKIAKYCDLKKTSVIDNNEEFVIVNKYDRDIKQKHFFKDMLQYFDGQIVVRKTVAKKLAKVNFELKKLNKNYTLLVSYGYRLLKIQKEYFSKELEIVKNENKGISKDKLFELVHKKIAVPIVAGHPTGGAVDLTIFDTKNNILIDMGGDIADFSNKRVPTFNKYITKIQEKNRKILLELMLRQNFCPFYEEWWHFSYGDKEWAFFYEKENAIYEQLAIKKIKIKLK</sequence>
<dbReference type="GO" id="GO:0046872">
    <property type="term" value="F:metal ion binding"/>
    <property type="evidence" value="ECO:0007669"/>
    <property type="project" value="UniProtKB-KW"/>
</dbReference>
<dbReference type="SUPFAM" id="SSF55166">
    <property type="entry name" value="Hedgehog/DD-peptidase"/>
    <property type="match status" value="1"/>
</dbReference>
<dbReference type="InterPro" id="IPR000755">
    <property type="entry name" value="A_A_dipeptidase"/>
</dbReference>
<dbReference type="Gene3D" id="3.30.1380.10">
    <property type="match status" value="1"/>
</dbReference>
<dbReference type="PANTHER" id="PTHR43126">
    <property type="entry name" value="D-ALANYL-D-ALANINE DIPEPTIDASE"/>
    <property type="match status" value="1"/>
</dbReference>
<dbReference type="EMBL" id="LBUU01000001">
    <property type="protein sequence ID" value="KKQ71229.1"/>
    <property type="molecule type" value="Genomic_DNA"/>
</dbReference>
<keyword evidence="2" id="KW-0645">Protease</keyword>
<accession>A0A0G0MBW2</accession>
<evidence type="ECO:0000256" key="5">
    <source>
        <dbReference type="ARBA" id="ARBA00022833"/>
    </source>
</evidence>
<evidence type="ECO:0000256" key="3">
    <source>
        <dbReference type="ARBA" id="ARBA00022723"/>
    </source>
</evidence>
<dbReference type="Proteomes" id="UP000034022">
    <property type="component" value="Unassembled WGS sequence"/>
</dbReference>
<keyword evidence="6" id="KW-0224">Dipeptidase</keyword>
<evidence type="ECO:0000256" key="8">
    <source>
        <dbReference type="ARBA" id="ARBA00023316"/>
    </source>
</evidence>
<comment type="caution">
    <text evidence="9">The sequence shown here is derived from an EMBL/GenBank/DDBJ whole genome shotgun (WGS) entry which is preliminary data.</text>
</comment>
<dbReference type="AlphaFoldDB" id="A0A0G0MBW2"/>
<protein>
    <submittedName>
        <fullName evidence="9">D-alanyl-D-alanine dipeptidase</fullName>
    </submittedName>
</protein>
<evidence type="ECO:0000256" key="2">
    <source>
        <dbReference type="ARBA" id="ARBA00022670"/>
    </source>
</evidence>
<dbReference type="GO" id="GO:0006508">
    <property type="term" value="P:proteolysis"/>
    <property type="evidence" value="ECO:0007669"/>
    <property type="project" value="UniProtKB-KW"/>
</dbReference>
<reference evidence="9" key="1">
    <citation type="journal article" date="2015" name="Nature">
        <title>rRNA introns, odd ribosomes, and small enigmatic genomes across a large radiation of phyla.</title>
        <authorList>
            <person name="Brown C.T."/>
            <person name="Hug L.A."/>
            <person name="Thomas B.C."/>
            <person name="Sharon I."/>
            <person name="Castelle C.J."/>
            <person name="Singh A."/>
            <person name="Wilkins M.J."/>
            <person name="Williams K.H."/>
            <person name="Banfield J.F."/>
        </authorList>
    </citation>
    <scope>NUCLEOTIDE SEQUENCE [LARGE SCALE GENOMIC DNA]</scope>
</reference>
<name>A0A0G0MBW2_9BACT</name>
<dbReference type="InterPro" id="IPR009045">
    <property type="entry name" value="Zn_M74/Hedgehog-like"/>
</dbReference>